<dbReference type="STRING" id="1849047.A0A3D8SP51"/>
<dbReference type="Gene3D" id="3.40.50.720">
    <property type="entry name" value="NAD(P)-binding Rossmann-like Domain"/>
    <property type="match status" value="1"/>
</dbReference>
<dbReference type="AlphaFoldDB" id="A0A3D8SP51"/>
<dbReference type="Proteomes" id="UP000256645">
    <property type="component" value="Unassembled WGS sequence"/>
</dbReference>
<evidence type="ECO:0000313" key="3">
    <source>
        <dbReference type="EMBL" id="RDW88062.1"/>
    </source>
</evidence>
<keyword evidence="4" id="KW-1185">Reference proteome</keyword>
<dbReference type="PANTHER" id="PTHR43355:SF2">
    <property type="entry name" value="FLAVIN REDUCTASE (NADPH)"/>
    <property type="match status" value="1"/>
</dbReference>
<dbReference type="InterPro" id="IPR051606">
    <property type="entry name" value="Polyketide_Oxido-like"/>
</dbReference>
<dbReference type="InterPro" id="IPR016040">
    <property type="entry name" value="NAD(P)-bd_dom"/>
</dbReference>
<dbReference type="OrthoDB" id="419598at2759"/>
<feature type="domain" description="NAD(P)-binding" evidence="2">
    <location>
        <begin position="7"/>
        <end position="209"/>
    </location>
</feature>
<dbReference type="GO" id="GO:0004074">
    <property type="term" value="F:biliverdin reductase [NAD(P)H] activity"/>
    <property type="evidence" value="ECO:0007669"/>
    <property type="project" value="TreeGrafter"/>
</dbReference>
<accession>A0A3D8SP51</accession>
<evidence type="ECO:0000256" key="1">
    <source>
        <dbReference type="ARBA" id="ARBA00038376"/>
    </source>
</evidence>
<reference evidence="3 4" key="1">
    <citation type="journal article" date="2018" name="IMA Fungus">
        <title>IMA Genome-F 9: Draft genome sequence of Annulohypoxylon stygium, Aspergillus mulundensis, Berkeleyomyces basicola (syn. Thielaviopsis basicola), Ceratocystis smalleyi, two Cercospora beticola strains, Coleophoma cylindrospora, Fusarium fracticaudum, Phialophora cf. hyalina, and Morchella septimelata.</title>
        <authorList>
            <person name="Wingfield B.D."/>
            <person name="Bills G.F."/>
            <person name="Dong Y."/>
            <person name="Huang W."/>
            <person name="Nel W.J."/>
            <person name="Swalarsk-Parry B.S."/>
            <person name="Vaghefi N."/>
            <person name="Wilken P.M."/>
            <person name="An Z."/>
            <person name="de Beer Z.W."/>
            <person name="De Vos L."/>
            <person name="Chen L."/>
            <person name="Duong T.A."/>
            <person name="Gao Y."/>
            <person name="Hammerbacher A."/>
            <person name="Kikkert J.R."/>
            <person name="Li Y."/>
            <person name="Li H."/>
            <person name="Li K."/>
            <person name="Li Q."/>
            <person name="Liu X."/>
            <person name="Ma X."/>
            <person name="Naidoo K."/>
            <person name="Pethybridge S.J."/>
            <person name="Sun J."/>
            <person name="Steenkamp E.T."/>
            <person name="van der Nest M.A."/>
            <person name="van Wyk S."/>
            <person name="Wingfield M.J."/>
            <person name="Xiong C."/>
            <person name="Yue Q."/>
            <person name="Zhang X."/>
        </authorList>
    </citation>
    <scope>NUCLEOTIDE SEQUENCE [LARGE SCALE GENOMIC DNA]</scope>
    <source>
        <strain evidence="3 4">BP6252</strain>
    </source>
</reference>
<protein>
    <recommendedName>
        <fullName evidence="2">NAD(P)-binding domain-containing protein</fullName>
    </recommendedName>
</protein>
<dbReference type="InterPro" id="IPR036291">
    <property type="entry name" value="NAD(P)-bd_dom_sf"/>
</dbReference>
<dbReference type="EMBL" id="PDLM01000001">
    <property type="protein sequence ID" value="RDW88062.1"/>
    <property type="molecule type" value="Genomic_DNA"/>
</dbReference>
<sequence>MHFLLLGASGRSGKLVIEEALERGHTITALVRNTSSIPVKKGVTIVQGTPLQKEDITKAFEATPTPPTAVLTTLSSVRTSDNPFAAPVSPPRMMADANSNVIAVMKQYGVHKIVIMQAFGTGDSRKNLFWPMQMIMKHSGMNRSMQDHDITDKEVKESGVTSVMARPAMLNDGEKMPLKFWGNTGRGSGMMPSVSRKSVAAFLLDALEKDTWDGTTPVISN</sequence>
<comment type="similarity">
    <text evidence="1">Belongs to the avfA family.</text>
</comment>
<evidence type="ECO:0000313" key="4">
    <source>
        <dbReference type="Proteomes" id="UP000256645"/>
    </source>
</evidence>
<dbReference type="GO" id="GO:0042602">
    <property type="term" value="F:riboflavin reductase (NADPH) activity"/>
    <property type="evidence" value="ECO:0007669"/>
    <property type="project" value="TreeGrafter"/>
</dbReference>
<comment type="caution">
    <text evidence="3">The sequence shown here is derived from an EMBL/GenBank/DDBJ whole genome shotgun (WGS) entry which is preliminary data.</text>
</comment>
<evidence type="ECO:0000259" key="2">
    <source>
        <dbReference type="Pfam" id="PF13460"/>
    </source>
</evidence>
<proteinExistence type="inferred from homology"/>
<name>A0A3D8SP51_9HELO</name>
<dbReference type="Pfam" id="PF13460">
    <property type="entry name" value="NAD_binding_10"/>
    <property type="match status" value="1"/>
</dbReference>
<gene>
    <name evidence="3" type="ORF">BP6252_00094</name>
</gene>
<dbReference type="SUPFAM" id="SSF51735">
    <property type="entry name" value="NAD(P)-binding Rossmann-fold domains"/>
    <property type="match status" value="1"/>
</dbReference>
<organism evidence="3 4">
    <name type="scientific">Coleophoma cylindrospora</name>
    <dbReference type="NCBI Taxonomy" id="1849047"/>
    <lineage>
        <taxon>Eukaryota</taxon>
        <taxon>Fungi</taxon>
        <taxon>Dikarya</taxon>
        <taxon>Ascomycota</taxon>
        <taxon>Pezizomycotina</taxon>
        <taxon>Leotiomycetes</taxon>
        <taxon>Helotiales</taxon>
        <taxon>Dermateaceae</taxon>
        <taxon>Coleophoma</taxon>
    </lineage>
</organism>
<dbReference type="PANTHER" id="PTHR43355">
    <property type="entry name" value="FLAVIN REDUCTASE (NADPH)"/>
    <property type="match status" value="1"/>
</dbReference>